<evidence type="ECO:0000256" key="3">
    <source>
        <dbReference type="SAM" id="MobiDB-lite"/>
    </source>
</evidence>
<organism evidence="4">
    <name type="scientific">Cyprinus carpio</name>
    <name type="common">Common carp</name>
    <dbReference type="NCBI Taxonomy" id="7962"/>
    <lineage>
        <taxon>Eukaryota</taxon>
        <taxon>Metazoa</taxon>
        <taxon>Chordata</taxon>
        <taxon>Craniata</taxon>
        <taxon>Vertebrata</taxon>
        <taxon>Euteleostomi</taxon>
        <taxon>Actinopterygii</taxon>
        <taxon>Neopterygii</taxon>
        <taxon>Teleostei</taxon>
        <taxon>Ostariophysi</taxon>
        <taxon>Cypriniformes</taxon>
        <taxon>Cyprinidae</taxon>
        <taxon>Cyprininae</taxon>
        <taxon>Cyprinus</taxon>
    </lineage>
</organism>
<dbReference type="Pfam" id="PF14580">
    <property type="entry name" value="LRR_9"/>
    <property type="match status" value="1"/>
</dbReference>
<accession>A0A9Q9VHG4</accession>
<evidence type="ECO:0000313" key="4">
    <source>
        <dbReference type="RefSeq" id="XP_018972324.1"/>
    </source>
</evidence>
<dbReference type="OrthoDB" id="10251250at2759"/>
<evidence type="ECO:0000256" key="1">
    <source>
        <dbReference type="ARBA" id="ARBA00022614"/>
    </source>
</evidence>
<dbReference type="SMART" id="SM00369">
    <property type="entry name" value="LRR_TYP"/>
    <property type="match status" value="3"/>
</dbReference>
<dbReference type="Proteomes" id="UP001155660">
    <property type="component" value="Chromosome B15"/>
</dbReference>
<sequence length="260" mass="30201">MEIYKQDNEDPLPKRVIQRDTDVTHLHLARRGLTYIPDLSRFSMLRCVWLNNNKIREVSRASFNCCLTELYLQNNDILSISGALRHLTCLQVLLLSNNQMKCLEETVSELKNMQDLHTLSLYLNPFTQDPEYRQYVLHHLPSVKFLDRKEVKQEERRRAFKLFSVERQRVLDTIAFGRRALPPPTGRRVTNSITKPLGDHGSRKRCIESSSHSDEREKPSVPKSIIQFSIMNWTGTSTSQWNHLDDSSKPASGILTVKLR</sequence>
<protein>
    <submittedName>
        <fullName evidence="4">Leucine-rich repeat-containing protein 72 isoform X1</fullName>
    </submittedName>
</protein>
<feature type="region of interest" description="Disordered" evidence="3">
    <location>
        <begin position="183"/>
        <end position="221"/>
    </location>
</feature>
<keyword evidence="2" id="KW-0677">Repeat</keyword>
<name>A0A9Q9VHG4_CYPCA</name>
<dbReference type="KEGG" id="ccar:109103376"/>
<dbReference type="AlphaFoldDB" id="A0A9Q9VHG4"/>
<dbReference type="RefSeq" id="XP_018972324.1">
    <property type="nucleotide sequence ID" value="XM_019116779.2"/>
</dbReference>
<dbReference type="InterPro" id="IPR003591">
    <property type="entry name" value="Leu-rich_rpt_typical-subtyp"/>
</dbReference>
<dbReference type="InterPro" id="IPR032675">
    <property type="entry name" value="LRR_dom_sf"/>
</dbReference>
<gene>
    <name evidence="4" type="primary">LOC109103376</name>
</gene>
<evidence type="ECO:0000256" key="2">
    <source>
        <dbReference type="ARBA" id="ARBA00022737"/>
    </source>
</evidence>
<dbReference type="PANTHER" id="PTHR46759">
    <property type="entry name" value="LEUCINE-RICH REPEAT-CONTAINING PROTEIN 72"/>
    <property type="match status" value="1"/>
</dbReference>
<keyword evidence="1" id="KW-0433">Leucine-rich repeat</keyword>
<dbReference type="InterPro" id="IPR042655">
    <property type="entry name" value="LRC72"/>
</dbReference>
<dbReference type="GeneID" id="109103376"/>
<dbReference type="SUPFAM" id="SSF52058">
    <property type="entry name" value="L domain-like"/>
    <property type="match status" value="1"/>
</dbReference>
<feature type="compositionally biased region" description="Basic and acidic residues" evidence="3">
    <location>
        <begin position="197"/>
        <end position="220"/>
    </location>
</feature>
<proteinExistence type="predicted"/>
<reference evidence="4" key="1">
    <citation type="submission" date="2025-08" db="UniProtKB">
        <authorList>
            <consortium name="RefSeq"/>
        </authorList>
    </citation>
    <scope>IDENTIFICATION</scope>
    <source>
        <tissue evidence="4">Muscle</tissue>
    </source>
</reference>
<dbReference type="PANTHER" id="PTHR46759:SF1">
    <property type="entry name" value="LEUCINE-RICH REPEAT-CONTAINING PROTEIN 72"/>
    <property type="match status" value="1"/>
</dbReference>
<dbReference type="Gene3D" id="3.80.10.10">
    <property type="entry name" value="Ribonuclease Inhibitor"/>
    <property type="match status" value="1"/>
</dbReference>
<dbReference type="InterPro" id="IPR001611">
    <property type="entry name" value="Leu-rich_rpt"/>
</dbReference>
<dbReference type="PROSITE" id="PS51450">
    <property type="entry name" value="LRR"/>
    <property type="match status" value="1"/>
</dbReference>